<accession>A0A0L8GLJ3</accession>
<protein>
    <submittedName>
        <fullName evidence="1">Uncharacterized protein</fullName>
    </submittedName>
</protein>
<dbReference type="AlphaFoldDB" id="A0A0L8GLJ3"/>
<sequence>MKHPKYISWDLHRLNNCFTHSTSSKVFWTYYSRPYQQALMAEPLLFDSHLFNS</sequence>
<reference evidence="1" key="1">
    <citation type="submission" date="2015-07" db="EMBL/GenBank/DDBJ databases">
        <title>MeaNS - Measles Nucleotide Surveillance Program.</title>
        <authorList>
            <person name="Tran T."/>
            <person name="Druce J."/>
        </authorList>
    </citation>
    <scope>NUCLEOTIDE SEQUENCE</scope>
    <source>
        <strain evidence="1">UCB-OBI-ISO-001</strain>
        <tissue evidence="1">Gonad</tissue>
    </source>
</reference>
<evidence type="ECO:0000313" key="1">
    <source>
        <dbReference type="EMBL" id="KOF77847.1"/>
    </source>
</evidence>
<organism evidence="1">
    <name type="scientific">Octopus bimaculoides</name>
    <name type="common">California two-spotted octopus</name>
    <dbReference type="NCBI Taxonomy" id="37653"/>
    <lineage>
        <taxon>Eukaryota</taxon>
        <taxon>Metazoa</taxon>
        <taxon>Spiralia</taxon>
        <taxon>Lophotrochozoa</taxon>
        <taxon>Mollusca</taxon>
        <taxon>Cephalopoda</taxon>
        <taxon>Coleoidea</taxon>
        <taxon>Octopodiformes</taxon>
        <taxon>Octopoda</taxon>
        <taxon>Incirrata</taxon>
        <taxon>Octopodidae</taxon>
        <taxon>Octopus</taxon>
    </lineage>
</organism>
<gene>
    <name evidence="1" type="ORF">OCBIM_22031614mg</name>
</gene>
<proteinExistence type="predicted"/>
<name>A0A0L8GLJ3_OCTBM</name>
<dbReference type="EMBL" id="KQ421296">
    <property type="protein sequence ID" value="KOF77847.1"/>
    <property type="molecule type" value="Genomic_DNA"/>
</dbReference>